<accession>A0ABP9AQ04</accession>
<keyword evidence="1" id="KW-0812">Transmembrane</keyword>
<keyword evidence="3" id="KW-1185">Reference proteome</keyword>
<keyword evidence="1" id="KW-0472">Membrane</keyword>
<evidence type="ECO:0000313" key="3">
    <source>
        <dbReference type="Proteomes" id="UP001501645"/>
    </source>
</evidence>
<dbReference type="EMBL" id="BAABKO010000006">
    <property type="protein sequence ID" value="GAA4784047.1"/>
    <property type="molecule type" value="Genomic_DNA"/>
</dbReference>
<evidence type="ECO:0000313" key="2">
    <source>
        <dbReference type="EMBL" id="GAA4784047.1"/>
    </source>
</evidence>
<sequence>MIILIGVLVLILSVRTVRPHLWTVVKTFFMGRLWIPLALYLAYATPWIVGAWLLGMWSVEMSKDTFLVMVTLAVPMLYRAITAPDGDAIVRRAAIDALGVAAFVALYVNLASFAWWAEFILQLLVIVLSVLAAVPRAQEERLHVVARVADFLRLLIGLAMLLWTTVWLVQNAPTVDWALVARTFAMSIWLPAVLMPFAYLFGVYAATEQILTRLRFFNRNQQKPLRVRLAIIRGLRGSLRYARAFRGRWLQQTSELAGWVDTSVLMSRFRAAVRAEQP</sequence>
<feature type="transmembrane region" description="Helical" evidence="1">
    <location>
        <begin position="40"/>
        <end position="59"/>
    </location>
</feature>
<feature type="transmembrane region" description="Helical" evidence="1">
    <location>
        <begin position="146"/>
        <end position="168"/>
    </location>
</feature>
<reference evidence="3" key="1">
    <citation type="journal article" date="2019" name="Int. J. Syst. Evol. Microbiol.">
        <title>The Global Catalogue of Microorganisms (GCM) 10K type strain sequencing project: providing services to taxonomists for standard genome sequencing and annotation.</title>
        <authorList>
            <consortium name="The Broad Institute Genomics Platform"/>
            <consortium name="The Broad Institute Genome Sequencing Center for Infectious Disease"/>
            <person name="Wu L."/>
            <person name="Ma J."/>
        </authorList>
    </citation>
    <scope>NUCLEOTIDE SEQUENCE [LARGE SCALE GENOMIC DNA]</scope>
    <source>
        <strain evidence="3">JCM 18537</strain>
    </source>
</reference>
<name>A0ABP9AQ04_9MICO</name>
<feature type="transmembrane region" description="Helical" evidence="1">
    <location>
        <begin position="89"/>
        <end position="108"/>
    </location>
</feature>
<evidence type="ECO:0000256" key="1">
    <source>
        <dbReference type="SAM" id="Phobius"/>
    </source>
</evidence>
<feature type="transmembrane region" description="Helical" evidence="1">
    <location>
        <begin position="188"/>
        <end position="207"/>
    </location>
</feature>
<feature type="transmembrane region" description="Helical" evidence="1">
    <location>
        <begin position="114"/>
        <end position="134"/>
    </location>
</feature>
<comment type="caution">
    <text evidence="2">The sequence shown here is derived from an EMBL/GenBank/DDBJ whole genome shotgun (WGS) entry which is preliminary data.</text>
</comment>
<organism evidence="2 3">
    <name type="scientific">Microbacterium gilvum</name>
    <dbReference type="NCBI Taxonomy" id="1336204"/>
    <lineage>
        <taxon>Bacteria</taxon>
        <taxon>Bacillati</taxon>
        <taxon>Actinomycetota</taxon>
        <taxon>Actinomycetes</taxon>
        <taxon>Micrococcales</taxon>
        <taxon>Microbacteriaceae</taxon>
        <taxon>Microbacterium</taxon>
    </lineage>
</organism>
<dbReference type="Proteomes" id="UP001501645">
    <property type="component" value="Unassembled WGS sequence"/>
</dbReference>
<keyword evidence="1" id="KW-1133">Transmembrane helix</keyword>
<proteinExistence type="predicted"/>
<protein>
    <submittedName>
        <fullName evidence="2">Uncharacterized protein</fullName>
    </submittedName>
</protein>
<gene>
    <name evidence="2" type="ORF">GCM10023351_31970</name>
</gene>